<evidence type="ECO:0000259" key="3">
    <source>
        <dbReference type="PROSITE" id="PS51186"/>
    </source>
</evidence>
<dbReference type="GO" id="GO:0016747">
    <property type="term" value="F:acyltransferase activity, transferring groups other than amino-acyl groups"/>
    <property type="evidence" value="ECO:0007669"/>
    <property type="project" value="InterPro"/>
</dbReference>
<reference evidence="4 5" key="1">
    <citation type="submission" date="2018-11" db="EMBL/GenBank/DDBJ databases">
        <title>Mesobaculum littorinae gen. nov., sp. nov., isolated from Littorina scabra that represents a novel genus of the order Rhodobacteraceae.</title>
        <authorList>
            <person name="Li F."/>
        </authorList>
    </citation>
    <scope>NUCLEOTIDE SEQUENCE [LARGE SCALE GENOMIC DNA]</scope>
    <source>
        <strain evidence="4 5">M0103</strain>
    </source>
</reference>
<dbReference type="EMBL" id="RQXX01000002">
    <property type="protein sequence ID" value="RVV98917.1"/>
    <property type="molecule type" value="Genomic_DNA"/>
</dbReference>
<dbReference type="RefSeq" id="WP_127906150.1">
    <property type="nucleotide sequence ID" value="NZ_RQXX01000002.1"/>
</dbReference>
<dbReference type="Proteomes" id="UP000285908">
    <property type="component" value="Unassembled WGS sequence"/>
</dbReference>
<name>A0A438AJZ4_9RHOB</name>
<dbReference type="InterPro" id="IPR050832">
    <property type="entry name" value="Bact_Acetyltransf"/>
</dbReference>
<protein>
    <submittedName>
        <fullName evidence="4">GNAT family N-acetyltransferase</fullName>
    </submittedName>
</protein>
<keyword evidence="1 4" id="KW-0808">Transferase</keyword>
<gene>
    <name evidence="4" type="ORF">EKE94_08510</name>
</gene>
<dbReference type="CDD" id="cd04301">
    <property type="entry name" value="NAT_SF"/>
    <property type="match status" value="1"/>
</dbReference>
<accession>A0A438AJZ4</accession>
<comment type="caution">
    <text evidence="4">The sequence shown here is derived from an EMBL/GenBank/DDBJ whole genome shotgun (WGS) entry which is preliminary data.</text>
</comment>
<evidence type="ECO:0000256" key="1">
    <source>
        <dbReference type="ARBA" id="ARBA00022679"/>
    </source>
</evidence>
<evidence type="ECO:0000313" key="5">
    <source>
        <dbReference type="Proteomes" id="UP000285908"/>
    </source>
</evidence>
<keyword evidence="5" id="KW-1185">Reference proteome</keyword>
<keyword evidence="2" id="KW-0012">Acyltransferase</keyword>
<dbReference type="OrthoDB" id="5997585at2"/>
<evidence type="ECO:0000256" key="2">
    <source>
        <dbReference type="ARBA" id="ARBA00023315"/>
    </source>
</evidence>
<dbReference type="AlphaFoldDB" id="A0A438AJZ4"/>
<dbReference type="InterPro" id="IPR000182">
    <property type="entry name" value="GNAT_dom"/>
</dbReference>
<sequence length="153" mass="16400">MLIRPATSDDADAVSLVLRDLVAAGKRQKASDPDFARANYITHPDEIRCSLAIDEAGEVMGFQSLRRASEGNPYGTPSGWGIIGTHIRPTSARRGVGRRLFAATLEAARTAGVPAIEAFIAATNAEGIAYYAALGFETYRPVYGVDCRRLLVS</sequence>
<dbReference type="SUPFAM" id="SSF55729">
    <property type="entry name" value="Acyl-CoA N-acyltransferases (Nat)"/>
    <property type="match status" value="1"/>
</dbReference>
<dbReference type="PROSITE" id="PS51186">
    <property type="entry name" value="GNAT"/>
    <property type="match status" value="1"/>
</dbReference>
<dbReference type="PANTHER" id="PTHR43877">
    <property type="entry name" value="AMINOALKYLPHOSPHONATE N-ACETYLTRANSFERASE-RELATED-RELATED"/>
    <property type="match status" value="1"/>
</dbReference>
<proteinExistence type="predicted"/>
<feature type="domain" description="N-acetyltransferase" evidence="3">
    <location>
        <begin position="1"/>
        <end position="153"/>
    </location>
</feature>
<dbReference type="Gene3D" id="3.40.630.30">
    <property type="match status" value="1"/>
</dbReference>
<organism evidence="4 5">
    <name type="scientific">Mesobaculum littorinae</name>
    <dbReference type="NCBI Taxonomy" id="2486419"/>
    <lineage>
        <taxon>Bacteria</taxon>
        <taxon>Pseudomonadati</taxon>
        <taxon>Pseudomonadota</taxon>
        <taxon>Alphaproteobacteria</taxon>
        <taxon>Rhodobacterales</taxon>
        <taxon>Roseobacteraceae</taxon>
        <taxon>Mesobaculum</taxon>
    </lineage>
</organism>
<dbReference type="InterPro" id="IPR016181">
    <property type="entry name" value="Acyl_CoA_acyltransferase"/>
</dbReference>
<dbReference type="Pfam" id="PF00583">
    <property type="entry name" value="Acetyltransf_1"/>
    <property type="match status" value="1"/>
</dbReference>
<evidence type="ECO:0000313" key="4">
    <source>
        <dbReference type="EMBL" id="RVV98917.1"/>
    </source>
</evidence>
<dbReference type="PANTHER" id="PTHR43877:SF1">
    <property type="entry name" value="ACETYLTRANSFERASE"/>
    <property type="match status" value="1"/>
</dbReference>